<proteinExistence type="predicted"/>
<evidence type="ECO:0000259" key="3">
    <source>
        <dbReference type="SMART" id="SM00363"/>
    </source>
</evidence>
<dbReference type="GO" id="GO:1903108">
    <property type="term" value="P:regulation of mitochondrial transcription"/>
    <property type="evidence" value="ECO:0007669"/>
    <property type="project" value="TreeGrafter"/>
</dbReference>
<dbReference type="PANTHER" id="PTHR13633:SF3">
    <property type="entry name" value="MITOCHONDRIAL TRANSCRIPTION RESCUE FACTOR 1"/>
    <property type="match status" value="1"/>
</dbReference>
<gene>
    <name evidence="4" type="ORF">O3P69_005412</name>
</gene>
<organism evidence="4 5">
    <name type="scientific">Scylla paramamosain</name>
    <name type="common">Mud crab</name>
    <dbReference type="NCBI Taxonomy" id="85552"/>
    <lineage>
        <taxon>Eukaryota</taxon>
        <taxon>Metazoa</taxon>
        <taxon>Ecdysozoa</taxon>
        <taxon>Arthropoda</taxon>
        <taxon>Crustacea</taxon>
        <taxon>Multicrustacea</taxon>
        <taxon>Malacostraca</taxon>
        <taxon>Eumalacostraca</taxon>
        <taxon>Eucarida</taxon>
        <taxon>Decapoda</taxon>
        <taxon>Pleocyemata</taxon>
        <taxon>Brachyura</taxon>
        <taxon>Eubrachyura</taxon>
        <taxon>Portunoidea</taxon>
        <taxon>Portunidae</taxon>
        <taxon>Portuninae</taxon>
        <taxon>Scylla</taxon>
    </lineage>
</organism>
<dbReference type="InterPro" id="IPR057896">
    <property type="entry name" value="MTRES1_C"/>
</dbReference>
<dbReference type="EMBL" id="JARAKH010000016">
    <property type="protein sequence ID" value="KAK8396348.1"/>
    <property type="molecule type" value="Genomic_DNA"/>
</dbReference>
<sequence length="216" mass="24230">MFSLVPSLNTGPLGLTRSLFVCSRSLLSPQSSPSLNSGVSQARVPVEASGILTPKLTCVCVTRGKSKKSRKNKYSQKQNDDDDDTEDEDEDEDMKLETGSDFRELKARVPSLRIDAILKSGLNMSRNKVESAFYDSRIRINGKKLLKKSQQCHMGDEIDVIKIVARDNPNNLYVSRVVVVALGDTAEDEEKVTVKLRRYPNLLVECYKDYKVPQQE</sequence>
<feature type="region of interest" description="Disordered" evidence="2">
    <location>
        <begin position="69"/>
        <end position="98"/>
    </location>
</feature>
<protein>
    <recommendedName>
        <fullName evidence="3">RNA-binding S4 domain-containing protein</fullName>
    </recommendedName>
</protein>
<evidence type="ECO:0000256" key="2">
    <source>
        <dbReference type="SAM" id="MobiDB-lite"/>
    </source>
</evidence>
<dbReference type="SMART" id="SM00363">
    <property type="entry name" value="S4"/>
    <property type="match status" value="1"/>
</dbReference>
<keyword evidence="5" id="KW-1185">Reference proteome</keyword>
<reference evidence="4 5" key="1">
    <citation type="submission" date="2023-03" db="EMBL/GenBank/DDBJ databases">
        <title>High-quality genome of Scylla paramamosain provides insights in environmental adaptation.</title>
        <authorList>
            <person name="Zhang L."/>
        </authorList>
    </citation>
    <scope>NUCLEOTIDE SEQUENCE [LARGE SCALE GENOMIC DNA]</scope>
    <source>
        <strain evidence="4">LZ_2023a</strain>
        <tissue evidence="4">Muscle</tissue>
    </source>
</reference>
<evidence type="ECO:0000313" key="5">
    <source>
        <dbReference type="Proteomes" id="UP001487740"/>
    </source>
</evidence>
<feature type="compositionally biased region" description="Acidic residues" evidence="2">
    <location>
        <begin position="80"/>
        <end position="94"/>
    </location>
</feature>
<dbReference type="GO" id="GO:0005739">
    <property type="term" value="C:mitochondrion"/>
    <property type="evidence" value="ECO:0007669"/>
    <property type="project" value="TreeGrafter"/>
</dbReference>
<evidence type="ECO:0000313" key="4">
    <source>
        <dbReference type="EMBL" id="KAK8396348.1"/>
    </source>
</evidence>
<evidence type="ECO:0000256" key="1">
    <source>
        <dbReference type="PROSITE-ProRule" id="PRU00182"/>
    </source>
</evidence>
<dbReference type="PROSITE" id="PS50889">
    <property type="entry name" value="S4"/>
    <property type="match status" value="1"/>
</dbReference>
<accession>A0AAW0UAU6</accession>
<dbReference type="AlphaFoldDB" id="A0AAW0UAU6"/>
<feature type="domain" description="RNA-binding S4" evidence="3">
    <location>
        <begin position="112"/>
        <end position="169"/>
    </location>
</feature>
<comment type="caution">
    <text evidence="4">The sequence shown here is derived from an EMBL/GenBank/DDBJ whole genome shotgun (WGS) entry which is preliminary data.</text>
</comment>
<dbReference type="PANTHER" id="PTHR13633">
    <property type="entry name" value="MITOCHONDRIAL TRANSCRIPTION RESCUE FACTOR 1"/>
    <property type="match status" value="1"/>
</dbReference>
<dbReference type="GO" id="GO:0003723">
    <property type="term" value="F:RNA binding"/>
    <property type="evidence" value="ECO:0007669"/>
    <property type="project" value="UniProtKB-KW"/>
</dbReference>
<dbReference type="SUPFAM" id="SSF55174">
    <property type="entry name" value="Alpha-L RNA-binding motif"/>
    <property type="match status" value="1"/>
</dbReference>
<dbReference type="CDD" id="cd00165">
    <property type="entry name" value="S4"/>
    <property type="match status" value="1"/>
</dbReference>
<dbReference type="Proteomes" id="UP001487740">
    <property type="component" value="Unassembled WGS sequence"/>
</dbReference>
<name>A0AAW0UAU6_SCYPA</name>
<dbReference type="InterPro" id="IPR002942">
    <property type="entry name" value="S4_RNA-bd"/>
</dbReference>
<dbReference type="Pfam" id="PF25818">
    <property type="entry name" value="MTRES1_C"/>
    <property type="match status" value="1"/>
</dbReference>
<keyword evidence="1" id="KW-0694">RNA-binding</keyword>